<dbReference type="AlphaFoldDB" id="A0A1U7CIW7"/>
<evidence type="ECO:0000313" key="4">
    <source>
        <dbReference type="Proteomes" id="UP000186309"/>
    </source>
</evidence>
<dbReference type="KEGG" id="pbor:BSF38_00227"/>
<feature type="region of interest" description="Disordered" evidence="1">
    <location>
        <begin position="202"/>
        <end position="237"/>
    </location>
</feature>
<reference evidence="4" key="1">
    <citation type="submission" date="2016-12" db="EMBL/GenBank/DDBJ databases">
        <title>Comparative genomics of four Isosphaeraceae planctomycetes: a common pool of plasmids and glycoside hydrolase genes.</title>
        <authorList>
            <person name="Ivanova A."/>
        </authorList>
    </citation>
    <scope>NUCLEOTIDE SEQUENCE [LARGE SCALE GENOMIC DNA]</scope>
    <source>
        <strain evidence="4">PX4</strain>
    </source>
</reference>
<evidence type="ECO:0000313" key="3">
    <source>
        <dbReference type="EMBL" id="APW58823.1"/>
    </source>
</evidence>
<organism evidence="3 4">
    <name type="scientific">Paludisphaera borealis</name>
    <dbReference type="NCBI Taxonomy" id="1387353"/>
    <lineage>
        <taxon>Bacteria</taxon>
        <taxon>Pseudomonadati</taxon>
        <taxon>Planctomycetota</taxon>
        <taxon>Planctomycetia</taxon>
        <taxon>Isosphaerales</taxon>
        <taxon>Isosphaeraceae</taxon>
        <taxon>Paludisphaera</taxon>
    </lineage>
</organism>
<proteinExistence type="predicted"/>
<keyword evidence="2" id="KW-0472">Membrane</keyword>
<dbReference type="STRING" id="1387353.BSF38_00227"/>
<dbReference type="Proteomes" id="UP000186309">
    <property type="component" value="Chromosome"/>
</dbReference>
<protein>
    <submittedName>
        <fullName evidence="3">Uncharacterized protein</fullName>
    </submittedName>
</protein>
<keyword evidence="2" id="KW-0812">Transmembrane</keyword>
<name>A0A1U7CIW7_9BACT</name>
<feature type="transmembrane region" description="Helical" evidence="2">
    <location>
        <begin position="104"/>
        <end position="124"/>
    </location>
</feature>
<gene>
    <name evidence="3" type="ORF">BSF38_00227</name>
</gene>
<feature type="transmembrane region" description="Helical" evidence="2">
    <location>
        <begin position="69"/>
        <end position="92"/>
    </location>
</feature>
<keyword evidence="4" id="KW-1185">Reference proteome</keyword>
<accession>A0A1U7CIW7</accession>
<sequence length="237" mass="27247">MPPRRGRRGGHRIRDTLRSGRWAEQLRGRSPDQVHSKTETEMTHNRRHMLLSAISPTTSLSLIYIKNQYYILFVLSLNTFLLTMFVSIMWSICFDPTKPPKLRFGLRTIMVAIALIALQMAALMKWQERFSRDSYSKTASYHKSMAQLSRDHSLSLASSEYLVDDPSDTAPQRESRKYARALAKAASEEAAYHDSLRQKYEQAARFPLHPVEPDPPPPKSPKPRPSLKKTEPDRPIE</sequence>
<feature type="compositionally biased region" description="Basic and acidic residues" evidence="1">
    <location>
        <begin position="228"/>
        <end position="237"/>
    </location>
</feature>
<evidence type="ECO:0000256" key="1">
    <source>
        <dbReference type="SAM" id="MobiDB-lite"/>
    </source>
</evidence>
<evidence type="ECO:0000256" key="2">
    <source>
        <dbReference type="SAM" id="Phobius"/>
    </source>
</evidence>
<dbReference type="EMBL" id="CP019082">
    <property type="protein sequence ID" value="APW58823.1"/>
    <property type="molecule type" value="Genomic_DNA"/>
</dbReference>
<keyword evidence="2" id="KW-1133">Transmembrane helix</keyword>